<evidence type="ECO:0000313" key="1">
    <source>
        <dbReference type="EMBL" id="KAG7284513.1"/>
    </source>
</evidence>
<dbReference type="EMBL" id="JAHCVI010000006">
    <property type="protein sequence ID" value="KAG7284513.1"/>
    <property type="molecule type" value="Genomic_DNA"/>
</dbReference>
<evidence type="ECO:0008006" key="3">
    <source>
        <dbReference type="Google" id="ProtNLM"/>
    </source>
</evidence>
<proteinExistence type="predicted"/>
<protein>
    <recommendedName>
        <fullName evidence="3">Fungal N-terminal domain-containing protein</fullName>
    </recommendedName>
</protein>
<sequence>MSFGFSVGDFIAVGKLIADITSCLKESGGSKSEYCDLVLELECLHKTLLHLDRLPSSQGNSRSVDSIKYAALSCRRPLEEFLGKLKRYEASLGPSTKSSTWKTPVDKVRFHLGARDEIRKMQSYLSVHAGTLNILLAEHGLESMNIAHEQNGAAHLAIRERLETTNGVLVQVRDSVVGQAAALYKATTLLEQLYKLVSGEIRASWRRLEDKQIYLTLLDIKAGLVSRPDVRWTFLQEPVLVEDALGRKFPVPSEYDFSLLDRIIRHKF</sequence>
<dbReference type="PANTHER" id="PTHR38886">
    <property type="entry name" value="SESA DOMAIN-CONTAINING PROTEIN"/>
    <property type="match status" value="1"/>
</dbReference>
<dbReference type="Proteomes" id="UP001197093">
    <property type="component" value="Unassembled WGS sequence"/>
</dbReference>
<accession>A0AAD4ESF5</accession>
<reference evidence="1" key="1">
    <citation type="submission" date="2023-02" db="EMBL/GenBank/DDBJ databases">
        <authorList>
            <person name="Palmer J.M."/>
        </authorList>
    </citation>
    <scope>NUCLEOTIDE SEQUENCE</scope>
    <source>
        <strain evidence="1">FW57</strain>
    </source>
</reference>
<gene>
    <name evidence="1" type="ORF">NEMBOFW57_010888</name>
</gene>
<dbReference type="AlphaFoldDB" id="A0AAD4ESF5"/>
<dbReference type="PANTHER" id="PTHR38886:SF1">
    <property type="entry name" value="NACHT-NTPASE AND P-LOOP NTPASES N-TERMINAL DOMAIN-CONTAINING PROTEIN"/>
    <property type="match status" value="1"/>
</dbReference>
<name>A0AAD4ESF5_9PEZI</name>
<organism evidence="1 2">
    <name type="scientific">Staphylotrichum longicolle</name>
    <dbReference type="NCBI Taxonomy" id="669026"/>
    <lineage>
        <taxon>Eukaryota</taxon>
        <taxon>Fungi</taxon>
        <taxon>Dikarya</taxon>
        <taxon>Ascomycota</taxon>
        <taxon>Pezizomycotina</taxon>
        <taxon>Sordariomycetes</taxon>
        <taxon>Sordariomycetidae</taxon>
        <taxon>Sordariales</taxon>
        <taxon>Chaetomiaceae</taxon>
        <taxon>Staphylotrichum</taxon>
    </lineage>
</organism>
<evidence type="ECO:0000313" key="2">
    <source>
        <dbReference type="Proteomes" id="UP001197093"/>
    </source>
</evidence>
<keyword evidence="2" id="KW-1185">Reference proteome</keyword>
<comment type="caution">
    <text evidence="1">The sequence shown here is derived from an EMBL/GenBank/DDBJ whole genome shotgun (WGS) entry which is preliminary data.</text>
</comment>